<dbReference type="EMBL" id="RDOJ01000009">
    <property type="protein sequence ID" value="RLZ09683.1"/>
    <property type="molecule type" value="Genomic_DNA"/>
</dbReference>
<dbReference type="AlphaFoldDB" id="A0A3L9MAT6"/>
<accession>A0A3L9MAT6</accession>
<evidence type="ECO:0008006" key="4">
    <source>
        <dbReference type="Google" id="ProtNLM"/>
    </source>
</evidence>
<comment type="caution">
    <text evidence="2">The sequence shown here is derived from an EMBL/GenBank/DDBJ whole genome shotgun (WGS) entry which is preliminary data.</text>
</comment>
<organism evidence="2 3">
    <name type="scientific">Faecalibacter macacae</name>
    <dbReference type="NCBI Taxonomy" id="1859289"/>
    <lineage>
        <taxon>Bacteria</taxon>
        <taxon>Pseudomonadati</taxon>
        <taxon>Bacteroidota</taxon>
        <taxon>Flavobacteriia</taxon>
        <taxon>Flavobacteriales</taxon>
        <taxon>Weeksellaceae</taxon>
        <taxon>Faecalibacter</taxon>
    </lineage>
</organism>
<dbReference type="OrthoDB" id="1274006at2"/>
<evidence type="ECO:0000313" key="3">
    <source>
        <dbReference type="Proteomes" id="UP000275348"/>
    </source>
</evidence>
<feature type="chain" id="PRO_5017957458" description="DUF4252 domain-containing protein" evidence="1">
    <location>
        <begin position="19"/>
        <end position="266"/>
    </location>
</feature>
<gene>
    <name evidence="2" type="ORF">EAH69_07810</name>
</gene>
<sequence>MKKLVAAFFLLSVSFANAQQVSNFKYVIVPNTFIDFEKEDYQLNTYLKTLLRQKKYEIVVEGSNNIPSDLQQNECLATRANIQNVKSSFQNKLKVVFTDCNNSILNELDGVSKLKDFEKGYQAALAEAMNKLPEQKFTTTNSIKKETVEVSTNDTNLIQDSKTNKKVENKPIDVKSIKSKKSVDFTDGLITITVNYKENGTIVITNETTLIANFKPTLRPNVFLVSLKDSKNQFYNSIGYTTDETISFEYLDHNNQLKERIFNKVK</sequence>
<evidence type="ECO:0000313" key="2">
    <source>
        <dbReference type="EMBL" id="RLZ09683.1"/>
    </source>
</evidence>
<dbReference type="RefSeq" id="WP_121934636.1">
    <property type="nucleotide sequence ID" value="NZ_RDOJ01000009.1"/>
</dbReference>
<protein>
    <recommendedName>
        <fullName evidence="4">DUF4252 domain-containing protein</fullName>
    </recommendedName>
</protein>
<name>A0A3L9MAT6_9FLAO</name>
<reference evidence="2 3" key="1">
    <citation type="submission" date="2018-10" db="EMBL/GenBank/DDBJ databases">
        <authorList>
            <person name="Chen X."/>
        </authorList>
    </citation>
    <scope>NUCLEOTIDE SEQUENCE [LARGE SCALE GENOMIC DNA]</scope>
    <source>
        <strain evidence="2 3">YIM 102668</strain>
    </source>
</reference>
<evidence type="ECO:0000256" key="1">
    <source>
        <dbReference type="SAM" id="SignalP"/>
    </source>
</evidence>
<keyword evidence="1" id="KW-0732">Signal</keyword>
<feature type="signal peptide" evidence="1">
    <location>
        <begin position="1"/>
        <end position="18"/>
    </location>
</feature>
<proteinExistence type="predicted"/>
<keyword evidence="3" id="KW-1185">Reference proteome</keyword>
<dbReference type="Proteomes" id="UP000275348">
    <property type="component" value="Unassembled WGS sequence"/>
</dbReference>